<dbReference type="EMBL" id="KI913979">
    <property type="protein sequence ID" value="ETV95792.1"/>
    <property type="molecule type" value="Genomic_DNA"/>
</dbReference>
<name>A0A024TR08_9STRA</name>
<feature type="domain" description="VPS9" evidence="2">
    <location>
        <begin position="441"/>
        <end position="583"/>
    </location>
</feature>
<dbReference type="GO" id="GO:0016192">
    <property type="term" value="P:vesicle-mediated transport"/>
    <property type="evidence" value="ECO:0007669"/>
    <property type="project" value="InterPro"/>
</dbReference>
<feature type="compositionally biased region" description="Low complexity" evidence="1">
    <location>
        <begin position="95"/>
        <end position="110"/>
    </location>
</feature>
<dbReference type="GO" id="GO:0005829">
    <property type="term" value="C:cytosol"/>
    <property type="evidence" value="ECO:0007669"/>
    <property type="project" value="TreeGrafter"/>
</dbReference>
<reference evidence="3" key="1">
    <citation type="submission" date="2013-12" db="EMBL/GenBank/DDBJ databases">
        <title>The Genome Sequence of Aphanomyces invadans NJM9701.</title>
        <authorList>
            <consortium name="The Broad Institute Genomics Platform"/>
            <person name="Russ C."/>
            <person name="Tyler B."/>
            <person name="van West P."/>
            <person name="Dieguez-Uribeondo J."/>
            <person name="Young S.K."/>
            <person name="Zeng Q."/>
            <person name="Gargeya S."/>
            <person name="Fitzgerald M."/>
            <person name="Abouelleil A."/>
            <person name="Alvarado L."/>
            <person name="Chapman S.B."/>
            <person name="Gainer-Dewar J."/>
            <person name="Goldberg J."/>
            <person name="Griggs A."/>
            <person name="Gujja S."/>
            <person name="Hansen M."/>
            <person name="Howarth C."/>
            <person name="Imamovic A."/>
            <person name="Ireland A."/>
            <person name="Larimer J."/>
            <person name="McCowan C."/>
            <person name="Murphy C."/>
            <person name="Pearson M."/>
            <person name="Poon T.W."/>
            <person name="Priest M."/>
            <person name="Roberts A."/>
            <person name="Saif S."/>
            <person name="Shea T."/>
            <person name="Sykes S."/>
            <person name="Wortman J."/>
            <person name="Nusbaum C."/>
            <person name="Birren B."/>
        </authorList>
    </citation>
    <scope>NUCLEOTIDE SEQUENCE [LARGE SCALE GENOMIC DNA]</scope>
    <source>
        <strain evidence="3">NJM9701</strain>
    </source>
</reference>
<dbReference type="PROSITE" id="PS51205">
    <property type="entry name" value="VPS9"/>
    <property type="match status" value="1"/>
</dbReference>
<dbReference type="OrthoDB" id="21085at2759"/>
<dbReference type="InterPro" id="IPR003123">
    <property type="entry name" value="VPS9"/>
</dbReference>
<dbReference type="STRING" id="157072.A0A024TR08"/>
<evidence type="ECO:0000313" key="3">
    <source>
        <dbReference type="EMBL" id="ETV95792.1"/>
    </source>
</evidence>
<evidence type="ECO:0000256" key="1">
    <source>
        <dbReference type="SAM" id="MobiDB-lite"/>
    </source>
</evidence>
<dbReference type="PANTHER" id="PTHR23101:SF25">
    <property type="entry name" value="GTPASE-ACTIVATING PROTEIN AND VPS9 DOMAIN-CONTAINING PROTEIN 1"/>
    <property type="match status" value="1"/>
</dbReference>
<dbReference type="GeneID" id="20087898"/>
<evidence type="ECO:0000259" key="2">
    <source>
        <dbReference type="PROSITE" id="PS51205"/>
    </source>
</evidence>
<dbReference type="GO" id="GO:0030139">
    <property type="term" value="C:endocytic vesicle"/>
    <property type="evidence" value="ECO:0007669"/>
    <property type="project" value="TreeGrafter"/>
</dbReference>
<dbReference type="GO" id="GO:0005085">
    <property type="term" value="F:guanyl-nucleotide exchange factor activity"/>
    <property type="evidence" value="ECO:0007669"/>
    <property type="project" value="InterPro"/>
</dbReference>
<dbReference type="InterPro" id="IPR036871">
    <property type="entry name" value="PX_dom_sf"/>
</dbReference>
<dbReference type="GO" id="GO:0031267">
    <property type="term" value="F:small GTPase binding"/>
    <property type="evidence" value="ECO:0007669"/>
    <property type="project" value="TreeGrafter"/>
</dbReference>
<proteinExistence type="predicted"/>
<accession>A0A024TR08</accession>
<dbReference type="Gene3D" id="1.20.1050.80">
    <property type="entry name" value="VPS9 domain"/>
    <property type="match status" value="1"/>
</dbReference>
<feature type="region of interest" description="Disordered" evidence="1">
    <location>
        <begin position="79"/>
        <end position="145"/>
    </location>
</feature>
<dbReference type="AlphaFoldDB" id="A0A024TR08"/>
<dbReference type="SUPFAM" id="SSF109993">
    <property type="entry name" value="VPS9 domain"/>
    <property type="match status" value="1"/>
</dbReference>
<organism evidence="3">
    <name type="scientific">Aphanomyces invadans</name>
    <dbReference type="NCBI Taxonomy" id="157072"/>
    <lineage>
        <taxon>Eukaryota</taxon>
        <taxon>Sar</taxon>
        <taxon>Stramenopiles</taxon>
        <taxon>Oomycota</taxon>
        <taxon>Saprolegniomycetes</taxon>
        <taxon>Saprolegniales</taxon>
        <taxon>Verrucalvaceae</taxon>
        <taxon>Aphanomyces</taxon>
    </lineage>
</organism>
<dbReference type="RefSeq" id="XP_008875543.1">
    <property type="nucleotide sequence ID" value="XM_008877321.1"/>
</dbReference>
<dbReference type="InterPro" id="IPR001683">
    <property type="entry name" value="PX_dom"/>
</dbReference>
<dbReference type="Pfam" id="PF02204">
    <property type="entry name" value="VPS9"/>
    <property type="match status" value="1"/>
</dbReference>
<gene>
    <name evidence="3" type="ORF">H310_10848</name>
</gene>
<dbReference type="CDD" id="cd06093">
    <property type="entry name" value="PX_domain"/>
    <property type="match status" value="1"/>
</dbReference>
<dbReference type="VEuPathDB" id="FungiDB:H310_10848"/>
<sequence>MLVALGEHLSDIHRISVLAHPHEDDVTILAEATPSARRRPAKYTSPWTLLGHRTSTSIALRFHTIVAELLGKRNVHTRQSRVLTQSAPPARPPMSTSSQSQADSVSTSLATPPPTSAPSPIDLPPLPPLDFTPSKHRKRPRSMSLSSYETWNQDFPSIRPGMSVRVVRAERAGPSAVAYYVIHVVDLHTKVMWVCRKRFRELHAFRREIKAMCKSSPYGDDLTYLFDHLQFPRRSVQKVSSDMILRRRLVLEAFLRNVASLSPDTPLHVAVVGKLQMELCSAAFITHLSNEVGPSQSTYDSVPPTSPHDLIELKWLAFDLFRNLNSCCTIEGDTCQRFLHVFRNRCAVVQACVVSTSGGHEDLARKALHDLRNVTTQIQHYVLDTLGPQYRRAISTAMCDSHTMEEVDDAIEECVLVTVEDAVMVPLQEQITFLVELTIDAKVEAAVTRSMEHDLYGKSQSFFGIPEALQSEMNFGKACYHLSMMEDRVLPHEKLKELVLSANEIFSACGDTSCAFIGHANSAMNADDFLPIHIYAVVHSNLKRPYFAKEFLSAMIHPNKMLGETGYFLTMFEAALKYVSECM</sequence>
<dbReference type="InterPro" id="IPR045046">
    <property type="entry name" value="Vps9-like"/>
</dbReference>
<dbReference type="Pfam" id="PF00787">
    <property type="entry name" value="PX"/>
    <property type="match status" value="1"/>
</dbReference>
<dbReference type="InterPro" id="IPR037191">
    <property type="entry name" value="VPS9_dom_sf"/>
</dbReference>
<feature type="compositionally biased region" description="Pro residues" evidence="1">
    <location>
        <begin position="111"/>
        <end position="130"/>
    </location>
</feature>
<dbReference type="eggNOG" id="KOG2320">
    <property type="taxonomic scope" value="Eukaryota"/>
</dbReference>
<dbReference type="SUPFAM" id="SSF64268">
    <property type="entry name" value="PX domain"/>
    <property type="match status" value="1"/>
</dbReference>
<dbReference type="Gene3D" id="3.30.1520.10">
    <property type="entry name" value="Phox-like domain"/>
    <property type="match status" value="1"/>
</dbReference>
<dbReference type="PANTHER" id="PTHR23101">
    <property type="entry name" value="RAB GDP/GTP EXCHANGE FACTOR"/>
    <property type="match status" value="1"/>
</dbReference>
<protein>
    <recommendedName>
        <fullName evidence="2">VPS9 domain-containing protein</fullName>
    </recommendedName>
</protein>
<dbReference type="GO" id="GO:0035091">
    <property type="term" value="F:phosphatidylinositol binding"/>
    <property type="evidence" value="ECO:0007669"/>
    <property type="project" value="InterPro"/>
</dbReference>